<evidence type="ECO:0000256" key="2">
    <source>
        <dbReference type="ARBA" id="ARBA00023136"/>
    </source>
</evidence>
<proteinExistence type="predicted"/>
<feature type="transmembrane region" description="Helical" evidence="4">
    <location>
        <begin position="89"/>
        <end position="109"/>
    </location>
</feature>
<dbReference type="PANTHER" id="PTHR37042:SF4">
    <property type="entry name" value="OUTER MEMBRANE PROTEIN RV1973"/>
    <property type="match status" value="1"/>
</dbReference>
<keyword evidence="2 4" id="KW-0472">Membrane</keyword>
<reference evidence="5 6" key="1">
    <citation type="submission" date="2013-06" db="EMBL/GenBank/DDBJ databases">
        <title>The draft sequence of the Mycobacterium elephantis genome.</title>
        <authorList>
            <person name="Pettersson F.B."/>
            <person name="Das S."/>
            <person name="Dasgupta S."/>
            <person name="Bhattacharya A."/>
            <person name="Kirsebom L.A."/>
        </authorList>
    </citation>
    <scope>NUCLEOTIDE SEQUENCE [LARGE SCALE GENOMIC DNA]</scope>
    <source>
        <strain evidence="5 6">DSM 44368</strain>
    </source>
</reference>
<protein>
    <recommendedName>
        <fullName evidence="7">Mce associated membrane protein</fullName>
    </recommendedName>
</protein>
<feature type="region of interest" description="Disordered" evidence="3">
    <location>
        <begin position="1"/>
        <end position="79"/>
    </location>
</feature>
<evidence type="ECO:0000313" key="5">
    <source>
        <dbReference type="EMBL" id="RWA15931.1"/>
    </source>
</evidence>
<evidence type="ECO:0000256" key="1">
    <source>
        <dbReference type="ARBA" id="ARBA00004370"/>
    </source>
</evidence>
<comment type="subcellular location">
    <subcellularLocation>
        <location evidence="1">Membrane</location>
    </subcellularLocation>
</comment>
<gene>
    <name evidence="5" type="ORF">MELE44368_07785</name>
</gene>
<keyword evidence="4" id="KW-1133">Transmembrane helix</keyword>
<dbReference type="EMBL" id="ATDN01000067">
    <property type="protein sequence ID" value="RWA15931.1"/>
    <property type="molecule type" value="Genomic_DNA"/>
</dbReference>
<feature type="compositionally biased region" description="Low complexity" evidence="3">
    <location>
        <begin position="26"/>
        <end position="36"/>
    </location>
</feature>
<evidence type="ECO:0000256" key="4">
    <source>
        <dbReference type="SAM" id="Phobius"/>
    </source>
</evidence>
<name>A0A439DM75_9MYCO</name>
<dbReference type="RefSeq" id="WP_409366154.1">
    <property type="nucleotide sequence ID" value="NZ_ATDN01000067.1"/>
</dbReference>
<dbReference type="AlphaFoldDB" id="A0A439DM75"/>
<dbReference type="Proteomes" id="UP000287177">
    <property type="component" value="Unassembled WGS sequence"/>
</dbReference>
<sequence length="243" mass="25978">MSRHRLPKGSDSTGAAEEKVDEPEATTETQDAAGTEAAEETMAAEETETAEEAVAAEEPEGAEETEQSEETDETEAVAKDRRPINWSRVLAYGVLPGIALVLAMAAGFFKWQHDSIATAETARIESVQTAKDSTIAMLSYKPDTVDQQLNDARDLLTGEFRESYTSLINDVVIPGAKEKQISAVATVPAAASVSADPNHAEVLVFVNQTVVVGQDAPTDTASSVRVGLDKVGDRWLISQFDPV</sequence>
<feature type="compositionally biased region" description="Acidic residues" evidence="3">
    <location>
        <begin position="37"/>
        <end position="75"/>
    </location>
</feature>
<evidence type="ECO:0000313" key="6">
    <source>
        <dbReference type="Proteomes" id="UP000287177"/>
    </source>
</evidence>
<comment type="caution">
    <text evidence="5">The sequence shown here is derived from an EMBL/GenBank/DDBJ whole genome shotgun (WGS) entry which is preliminary data.</text>
</comment>
<organism evidence="5 6">
    <name type="scientific">Mycolicibacterium elephantis DSM 44368</name>
    <dbReference type="NCBI Taxonomy" id="1335622"/>
    <lineage>
        <taxon>Bacteria</taxon>
        <taxon>Bacillati</taxon>
        <taxon>Actinomycetota</taxon>
        <taxon>Actinomycetes</taxon>
        <taxon>Mycobacteriales</taxon>
        <taxon>Mycobacteriaceae</taxon>
        <taxon>Mycolicibacterium</taxon>
    </lineage>
</organism>
<dbReference type="PANTHER" id="PTHR37042">
    <property type="entry name" value="OUTER MEMBRANE PROTEIN RV1973"/>
    <property type="match status" value="1"/>
</dbReference>
<keyword evidence="6" id="KW-1185">Reference proteome</keyword>
<evidence type="ECO:0000256" key="3">
    <source>
        <dbReference type="SAM" id="MobiDB-lite"/>
    </source>
</evidence>
<keyword evidence="4" id="KW-0812">Transmembrane</keyword>
<evidence type="ECO:0008006" key="7">
    <source>
        <dbReference type="Google" id="ProtNLM"/>
    </source>
</evidence>
<dbReference type="GO" id="GO:0016020">
    <property type="term" value="C:membrane"/>
    <property type="evidence" value="ECO:0007669"/>
    <property type="project" value="UniProtKB-SubCell"/>
</dbReference>
<accession>A0A439DM75</accession>